<protein>
    <recommendedName>
        <fullName evidence="3">cysteine--tRNA ligase</fullName>
        <ecNumber evidence="3">6.1.1.16</ecNumber>
    </recommendedName>
    <alternativeName>
        <fullName evidence="11">Cysteinyl-tRNA synthetase</fullName>
    </alternativeName>
</protein>
<dbReference type="FunFam" id="3.40.50.620:FF:000027">
    <property type="entry name" value="Cysteine--tRNA ligase, cytoplasmic"/>
    <property type="match status" value="1"/>
</dbReference>
<proteinExistence type="inferred from homology"/>
<comment type="similarity">
    <text evidence="2">Belongs to the class-I aminoacyl-tRNA synthetase family.</text>
</comment>
<evidence type="ECO:0000256" key="16">
    <source>
        <dbReference type="ARBA" id="ARBA00047731"/>
    </source>
</evidence>
<reference evidence="20 21" key="1">
    <citation type="journal article" date="2010" name="Science">
        <title>Genomic comparison of the ants Camponotus floridanus and Harpegnathos saltator.</title>
        <authorList>
            <person name="Bonasio R."/>
            <person name="Zhang G."/>
            <person name="Ye C."/>
            <person name="Mutti N.S."/>
            <person name="Fang X."/>
            <person name="Qin N."/>
            <person name="Donahue G."/>
            <person name="Yang P."/>
            <person name="Li Q."/>
            <person name="Li C."/>
            <person name="Zhang P."/>
            <person name="Huang Z."/>
            <person name="Berger S.L."/>
            <person name="Reinberg D."/>
            <person name="Wang J."/>
            <person name="Liebig J."/>
        </authorList>
    </citation>
    <scope>NUCLEOTIDE SEQUENCE [LARGE SCALE GENOMIC DNA]</scope>
    <source>
        <strain evidence="20 21">R22 G/1</strain>
    </source>
</reference>
<dbReference type="InterPro" id="IPR014729">
    <property type="entry name" value="Rossmann-like_a/b/a_fold"/>
</dbReference>
<dbReference type="OrthoDB" id="438179at2759"/>
<evidence type="ECO:0000256" key="11">
    <source>
        <dbReference type="ARBA" id="ARBA00031499"/>
    </source>
</evidence>
<keyword evidence="5" id="KW-0479">Metal-binding</keyword>
<evidence type="ECO:0000313" key="21">
    <source>
        <dbReference type="Proteomes" id="UP000008237"/>
    </source>
</evidence>
<keyword evidence="10 20" id="KW-0030">Aminoacyl-tRNA synthetase</keyword>
<evidence type="ECO:0000256" key="10">
    <source>
        <dbReference type="ARBA" id="ARBA00023146"/>
    </source>
</evidence>
<evidence type="ECO:0000256" key="9">
    <source>
        <dbReference type="ARBA" id="ARBA00022917"/>
    </source>
</evidence>
<sequence>MYKLVRVCKRLVSSEAKGRDRLQWVTPVGHQTEVVVYNPVTRCKVPLILKTKNVLKWYMCGPTVYDSAHIGHATTYIKSDIIRRILTDHFNIDVLLVMGITDIDDKIIKCALESKQDFKALARRFEMEFLEDMNRLNVREPYIYCRVTDYVPRIVHFVEKLIASGYGYILKDGSVYFDTNKYNRYGKISIPSPDATHPDKKSTLDFALWKAGKSDEPFWESPWGRGRPGWHIECSAIASAVFGNSIDVHSGGIDLAFPHHENEEAQSCCYHGVDQWVNYWLHCGHLHLKGDVKMSKSLRNTVSIRDYLDKYSANQLRTLCLLSHYRNGIEFSDEVMQNAVSVTKKIENFISDSDTYTAGKLQAGEIDENLLLTNTRSKVDSALADDFDTSRAMHAILNLVGVGNKMFRQSDASPRSANVYGSHASAVAVVSNYVSNTLSKFGFSQSASAKDRQVEEIIDHCLRFRAAVRNRALENPKNDALLKACDNVREELSTCGILVKDIKDNFSWRWK</sequence>
<comment type="catalytic activity">
    <reaction evidence="18">
        <text>tRNA(Cys) + L-cysteine + ATP = L-cysteinyl-tRNA(Cys) + AMP + diphosphate</text>
        <dbReference type="Rhea" id="RHEA:17773"/>
        <dbReference type="Rhea" id="RHEA-COMP:9661"/>
        <dbReference type="Rhea" id="RHEA-COMP:9679"/>
        <dbReference type="ChEBI" id="CHEBI:30616"/>
        <dbReference type="ChEBI" id="CHEBI:33019"/>
        <dbReference type="ChEBI" id="CHEBI:35235"/>
        <dbReference type="ChEBI" id="CHEBI:78442"/>
        <dbReference type="ChEBI" id="CHEBI:78517"/>
        <dbReference type="ChEBI" id="CHEBI:456215"/>
        <dbReference type="EC" id="6.1.1.16"/>
    </reaction>
    <physiologicalReaction direction="right-to-left" evidence="18">
        <dbReference type="Rhea" id="RHEA:17775"/>
    </physiologicalReaction>
</comment>
<organism evidence="21">
    <name type="scientific">Harpegnathos saltator</name>
    <name type="common">Jerdon's jumping ant</name>
    <dbReference type="NCBI Taxonomy" id="610380"/>
    <lineage>
        <taxon>Eukaryota</taxon>
        <taxon>Metazoa</taxon>
        <taxon>Ecdysozoa</taxon>
        <taxon>Arthropoda</taxon>
        <taxon>Hexapoda</taxon>
        <taxon>Insecta</taxon>
        <taxon>Pterygota</taxon>
        <taxon>Neoptera</taxon>
        <taxon>Endopterygota</taxon>
        <taxon>Hymenoptera</taxon>
        <taxon>Apocrita</taxon>
        <taxon>Aculeata</taxon>
        <taxon>Formicoidea</taxon>
        <taxon>Formicidae</taxon>
        <taxon>Ponerinae</taxon>
        <taxon>Ponerini</taxon>
        <taxon>Harpegnathos</taxon>
    </lineage>
</organism>
<dbReference type="SUPFAM" id="SSF52374">
    <property type="entry name" value="Nucleotidylyl transferase"/>
    <property type="match status" value="1"/>
</dbReference>
<evidence type="ECO:0000256" key="3">
    <source>
        <dbReference type="ARBA" id="ARBA00012832"/>
    </source>
</evidence>
<evidence type="ECO:0000256" key="15">
    <source>
        <dbReference type="ARBA" id="ARBA00047548"/>
    </source>
</evidence>
<dbReference type="InterPro" id="IPR032678">
    <property type="entry name" value="tRNA-synt_1_cat_dom"/>
</dbReference>
<evidence type="ECO:0000256" key="8">
    <source>
        <dbReference type="ARBA" id="ARBA00022840"/>
    </source>
</evidence>
<feature type="domain" description="tRNA synthetases class I catalytic" evidence="19">
    <location>
        <begin position="52"/>
        <end position="340"/>
    </location>
</feature>
<dbReference type="NCBIfam" id="TIGR00435">
    <property type="entry name" value="cysS"/>
    <property type="match status" value="1"/>
</dbReference>
<evidence type="ECO:0000256" key="17">
    <source>
        <dbReference type="ARBA" id="ARBA00048609"/>
    </source>
</evidence>
<dbReference type="EC" id="6.1.1.16" evidence="3"/>
<dbReference type="GO" id="GO:0005737">
    <property type="term" value="C:cytoplasm"/>
    <property type="evidence" value="ECO:0007669"/>
    <property type="project" value="TreeGrafter"/>
</dbReference>
<gene>
    <name evidence="20" type="ORF">EAI_00620</name>
</gene>
<dbReference type="GO" id="GO:0046872">
    <property type="term" value="F:metal ion binding"/>
    <property type="evidence" value="ECO:0007669"/>
    <property type="project" value="UniProtKB-KW"/>
</dbReference>
<evidence type="ECO:0000256" key="1">
    <source>
        <dbReference type="ARBA" id="ARBA00001947"/>
    </source>
</evidence>
<name>E2BMJ1_HARSA</name>
<dbReference type="InParanoid" id="E2BMJ1"/>
<dbReference type="InterPro" id="IPR024909">
    <property type="entry name" value="Cys-tRNA/MSH_ligase"/>
</dbReference>
<dbReference type="HAMAP" id="MF_00041">
    <property type="entry name" value="Cys_tRNA_synth"/>
    <property type="match status" value="1"/>
</dbReference>
<dbReference type="OMA" id="HAWPASE"/>
<comment type="catalytic activity">
    <reaction evidence="14">
        <text>S-disulfanyl-L-cysteine + tRNA(Cys) + ATP = (S)-disulfanyl-L-cysteinyl-tRNA(Cys) + AMP + diphosphate</text>
        <dbReference type="Rhea" id="RHEA:78651"/>
        <dbReference type="Rhea" id="RHEA-COMP:9661"/>
        <dbReference type="Rhea" id="RHEA-COMP:19120"/>
        <dbReference type="ChEBI" id="CHEBI:30616"/>
        <dbReference type="ChEBI" id="CHEBI:33019"/>
        <dbReference type="ChEBI" id="CHEBI:78442"/>
        <dbReference type="ChEBI" id="CHEBI:229465"/>
        <dbReference type="ChEBI" id="CHEBI:229521"/>
        <dbReference type="ChEBI" id="CHEBI:456215"/>
    </reaction>
    <physiologicalReaction direction="left-to-right" evidence="14">
        <dbReference type="Rhea" id="RHEA:78652"/>
    </physiologicalReaction>
</comment>
<dbReference type="PRINTS" id="PR00983">
    <property type="entry name" value="TRNASYNTHCYS"/>
</dbReference>
<dbReference type="Gene3D" id="1.20.120.1910">
    <property type="entry name" value="Cysteine-tRNA ligase, C-terminal anti-codon recognition domain"/>
    <property type="match status" value="1"/>
</dbReference>
<evidence type="ECO:0000256" key="4">
    <source>
        <dbReference type="ARBA" id="ARBA00022598"/>
    </source>
</evidence>
<evidence type="ECO:0000256" key="14">
    <source>
        <dbReference type="ARBA" id="ARBA00047499"/>
    </source>
</evidence>
<keyword evidence="21" id="KW-1185">Reference proteome</keyword>
<evidence type="ECO:0000256" key="7">
    <source>
        <dbReference type="ARBA" id="ARBA00022833"/>
    </source>
</evidence>
<dbReference type="Gene3D" id="3.40.50.620">
    <property type="entry name" value="HUPs"/>
    <property type="match status" value="1"/>
</dbReference>
<dbReference type="GO" id="GO:0006423">
    <property type="term" value="P:cysteinyl-tRNA aminoacylation"/>
    <property type="evidence" value="ECO:0007669"/>
    <property type="project" value="InterPro"/>
</dbReference>
<dbReference type="CDD" id="cd00672">
    <property type="entry name" value="CysRS_core"/>
    <property type="match status" value="1"/>
</dbReference>
<comment type="function">
    <text evidence="13">In addition to its role as an aminoacyl-tRNA synthetase, has also cysteine persulfide synthase activity. Produces reactive persulfide species such as cysteine persulfide (CysSSH) from substrate cysteine and mediate direct incorporation of CysSSH into proteins during translations, resulting in protein persulfides and polysulfides. CysSSHs behave as potent antioxidants and cellular protectants.</text>
</comment>
<evidence type="ECO:0000256" key="18">
    <source>
        <dbReference type="ARBA" id="ARBA00049046"/>
    </source>
</evidence>
<keyword evidence="4" id="KW-0436">Ligase</keyword>
<keyword evidence="7" id="KW-0862">Zinc</keyword>
<dbReference type="AlphaFoldDB" id="E2BMJ1"/>
<dbReference type="GO" id="GO:0004817">
    <property type="term" value="F:cysteine-tRNA ligase activity"/>
    <property type="evidence" value="ECO:0007669"/>
    <property type="project" value="UniProtKB-EC"/>
</dbReference>
<evidence type="ECO:0000259" key="19">
    <source>
        <dbReference type="Pfam" id="PF01406"/>
    </source>
</evidence>
<comment type="cofactor">
    <cofactor evidence="1">
        <name>Zn(2+)</name>
        <dbReference type="ChEBI" id="CHEBI:29105"/>
    </cofactor>
</comment>
<comment type="catalytic activity">
    <reaction evidence="16">
        <text>S-sulfanyl-L-cysteine + L-cysteine = S-disulfanyl-L-cysteine + L-alanine</text>
        <dbReference type="Rhea" id="RHEA:78627"/>
        <dbReference type="ChEBI" id="CHEBI:35235"/>
        <dbReference type="ChEBI" id="CHEBI:57972"/>
        <dbReference type="ChEBI" id="CHEBI:58591"/>
        <dbReference type="ChEBI" id="CHEBI:229465"/>
    </reaction>
    <physiologicalReaction direction="left-to-right" evidence="16">
        <dbReference type="Rhea" id="RHEA:78628"/>
    </physiologicalReaction>
</comment>
<evidence type="ECO:0000256" key="13">
    <source>
        <dbReference type="ARBA" id="ARBA00045476"/>
    </source>
</evidence>
<comment type="function">
    <text evidence="12">Mitochondrial cysteine-specific aminoacyl-tRNA synthetase that catalyzes the ATP-dependent ligation of cysteine to tRNA(Cys).</text>
</comment>
<comment type="catalytic activity">
    <reaction evidence="17">
        <text>S-sulfanyl-L-cysteine + tRNA(Cys) + ATP = (S)-sulfanyl-L-cysteinyl-tRNA(Cys) + AMP + diphosphate</text>
        <dbReference type="Rhea" id="RHEA:78647"/>
        <dbReference type="Rhea" id="RHEA-COMP:9661"/>
        <dbReference type="Rhea" id="RHEA-COMP:19119"/>
        <dbReference type="ChEBI" id="CHEBI:30616"/>
        <dbReference type="ChEBI" id="CHEBI:33019"/>
        <dbReference type="ChEBI" id="CHEBI:58591"/>
        <dbReference type="ChEBI" id="CHEBI:78442"/>
        <dbReference type="ChEBI" id="CHEBI:229520"/>
        <dbReference type="ChEBI" id="CHEBI:456215"/>
    </reaction>
    <physiologicalReaction direction="left-to-right" evidence="17">
        <dbReference type="Rhea" id="RHEA:78648"/>
    </physiologicalReaction>
</comment>
<dbReference type="PANTHER" id="PTHR10890:SF27">
    <property type="entry name" value="CYSTEINE--TRNA LIGASE, MITOCHONDRIAL-RELATED"/>
    <property type="match status" value="1"/>
</dbReference>
<keyword evidence="9" id="KW-0648">Protein biosynthesis</keyword>
<evidence type="ECO:0000256" key="12">
    <source>
        <dbReference type="ARBA" id="ARBA00043868"/>
    </source>
</evidence>
<dbReference type="InterPro" id="IPR015803">
    <property type="entry name" value="Cys-tRNA-ligase"/>
</dbReference>
<dbReference type="InterPro" id="IPR009080">
    <property type="entry name" value="tRNAsynth_Ia_anticodon-bd"/>
</dbReference>
<dbReference type="STRING" id="610380.E2BMJ1"/>
<dbReference type="SUPFAM" id="SSF47323">
    <property type="entry name" value="Anticodon-binding domain of a subclass of class I aminoacyl-tRNA synthetases"/>
    <property type="match status" value="1"/>
</dbReference>
<dbReference type="Pfam" id="PF01406">
    <property type="entry name" value="tRNA-synt_1e"/>
    <property type="match status" value="1"/>
</dbReference>
<dbReference type="Proteomes" id="UP000008237">
    <property type="component" value="Unassembled WGS sequence"/>
</dbReference>
<evidence type="ECO:0000313" key="20">
    <source>
        <dbReference type="EMBL" id="EFN83100.1"/>
    </source>
</evidence>
<dbReference type="GO" id="GO:0005524">
    <property type="term" value="F:ATP binding"/>
    <property type="evidence" value="ECO:0007669"/>
    <property type="project" value="UniProtKB-KW"/>
</dbReference>
<keyword evidence="6" id="KW-0547">Nucleotide-binding</keyword>
<evidence type="ECO:0000256" key="5">
    <source>
        <dbReference type="ARBA" id="ARBA00022723"/>
    </source>
</evidence>
<evidence type="ECO:0000256" key="6">
    <source>
        <dbReference type="ARBA" id="ARBA00022741"/>
    </source>
</evidence>
<dbReference type="PANTHER" id="PTHR10890">
    <property type="entry name" value="CYSTEINYL-TRNA SYNTHETASE"/>
    <property type="match status" value="1"/>
</dbReference>
<comment type="catalytic activity">
    <reaction evidence="15">
        <text>2 L-cysteine = S-sulfanyl-L-cysteine + L-alanine</text>
        <dbReference type="Rhea" id="RHEA:78543"/>
        <dbReference type="ChEBI" id="CHEBI:35235"/>
        <dbReference type="ChEBI" id="CHEBI:57972"/>
        <dbReference type="ChEBI" id="CHEBI:58591"/>
    </reaction>
    <physiologicalReaction direction="left-to-right" evidence="15">
        <dbReference type="Rhea" id="RHEA:78544"/>
    </physiologicalReaction>
</comment>
<dbReference type="EMBL" id="GL449233">
    <property type="protein sequence ID" value="EFN83100.1"/>
    <property type="molecule type" value="Genomic_DNA"/>
</dbReference>
<accession>E2BMJ1</accession>
<evidence type="ECO:0000256" key="2">
    <source>
        <dbReference type="ARBA" id="ARBA00005594"/>
    </source>
</evidence>
<keyword evidence="8" id="KW-0067">ATP-binding</keyword>
<dbReference type="FunCoup" id="E2BMJ1">
    <property type="interactions" value="274"/>
</dbReference>